<evidence type="ECO:0000313" key="2">
    <source>
        <dbReference type="EMBL" id="XCD06498.1"/>
    </source>
</evidence>
<sequence length="319" mass="33438">MALTLNGQPAYVGSDRLVHTYGGSASSASSSSIPSTGSFGKLSSYLEDVTAKNNAWSAAQADKQMQFQQASADRAMQFNSAEAEKNRAWQEYMSNTAHQREVKDLIAAGLNPVLSAMGGSGAAVTSGATASGYASSGAKGDTDTSLASGLVSLFSSLLMSQTQLAGQALSAQTNLSVADKYTAMQKYVGELQSMTQLSTANIQAAATRYAASTNASATVTAAGIHAAAQKYGYDLQAMTQKEIAGFNAVVNNYLQERGFQHDFDIKESYPSSPLQAAGSFLGQLLGGEGFSLPDDFLSTFWRKLTAPWSAPSIYVGGRR</sequence>
<dbReference type="EMBL" id="PP511427">
    <property type="protein sequence ID" value="XCD04126.1"/>
    <property type="molecule type" value="Genomic_DNA"/>
</dbReference>
<evidence type="ECO:0000313" key="1">
    <source>
        <dbReference type="EMBL" id="XCD04126.1"/>
    </source>
</evidence>
<proteinExistence type="predicted"/>
<name>A0AAU8B462_9VIRU</name>
<reference evidence="3" key="1">
    <citation type="submission" date="2024-03" db="EMBL/GenBank/DDBJ databases">
        <title>Diverse circular DNA viruses in blood, oral, and fecal samples of captive lemurs.</title>
        <authorList>
            <person name="Paietta E.N."/>
            <person name="Kraberger S."/>
            <person name="Lund M.C."/>
            <person name="Custer J.M."/>
            <person name="Vargas K.M."/>
            <person name="Ehmke E.E."/>
            <person name="Yoder A.D."/>
            <person name="Varsani A."/>
        </authorList>
    </citation>
    <scope>NUCLEOTIDE SEQUENCE</scope>
    <source>
        <strain evidence="1">Duke_21_92</strain>
        <strain evidence="2">Duke_25FS_114</strain>
        <strain evidence="3">Duke_26_83</strain>
    </source>
</reference>
<protein>
    <submittedName>
        <fullName evidence="3">DNA pilot protein</fullName>
    </submittedName>
</protein>
<accession>A0AAU8B462</accession>
<dbReference type="EMBL" id="PP511679">
    <property type="protein sequence ID" value="XCD06498.1"/>
    <property type="molecule type" value="Genomic_DNA"/>
</dbReference>
<evidence type="ECO:0000313" key="3">
    <source>
        <dbReference type="EMBL" id="XCD07114.1"/>
    </source>
</evidence>
<organism evidence="3">
    <name type="scientific">Dulem virus 131</name>
    <dbReference type="NCBI Taxonomy" id="3145608"/>
    <lineage>
        <taxon>Viruses</taxon>
        <taxon>Monodnaviria</taxon>
        <taxon>Sangervirae</taxon>
        <taxon>Phixviricota</taxon>
        <taxon>Malgrandaviricetes</taxon>
        <taxon>Petitvirales</taxon>
        <taxon>Microviridae</taxon>
        <taxon>Microvirus</taxon>
    </lineage>
</organism>
<dbReference type="EMBL" id="PP511753">
    <property type="protein sequence ID" value="XCD07114.1"/>
    <property type="molecule type" value="Genomic_DNA"/>
</dbReference>